<dbReference type="Pfam" id="PF13847">
    <property type="entry name" value="Methyltransf_31"/>
    <property type="match status" value="1"/>
</dbReference>
<dbReference type="GO" id="GO:0032259">
    <property type="term" value="P:methylation"/>
    <property type="evidence" value="ECO:0007669"/>
    <property type="project" value="UniProtKB-KW"/>
</dbReference>
<dbReference type="InterPro" id="IPR029063">
    <property type="entry name" value="SAM-dependent_MTases_sf"/>
</dbReference>
<name>A0ABU7XLD6_9HYPH</name>
<evidence type="ECO:0000313" key="3">
    <source>
        <dbReference type="Proteomes" id="UP001350748"/>
    </source>
</evidence>
<feature type="domain" description="Methyltransferase" evidence="1">
    <location>
        <begin position="46"/>
        <end position="171"/>
    </location>
</feature>
<evidence type="ECO:0000313" key="2">
    <source>
        <dbReference type="EMBL" id="MEF3367301.1"/>
    </source>
</evidence>
<evidence type="ECO:0000259" key="1">
    <source>
        <dbReference type="Pfam" id="PF13847"/>
    </source>
</evidence>
<dbReference type="SUPFAM" id="SSF53335">
    <property type="entry name" value="S-adenosyl-L-methionine-dependent methyltransferases"/>
    <property type="match status" value="1"/>
</dbReference>
<keyword evidence="2" id="KW-0808">Transferase</keyword>
<sequence length="322" mass="36316">MTAKTEEITFSFGENWIDYLSTINEERIKSATADIEDWIGADSIRGKRIIDVGSGSGLSSLCLYKLHPAELVSFDYDPKSVEATKAIKEKFGGKEDWRILHGSALDPSFLSGLGEFDIVYSWGVLHHTGEMWSAIDNAQRLCKSGGLTLISIYEAGDLYPEHLALKQKYNSASDEEKNEIIKAEVAQKYPDLPFETAVREMQGACKERGMNHYNDLIDWLGGLPYEVAYPSEVLERFMRAGFLPLRVLEWSQGGCSIYLFKKTGAPYNALKNAPFKWEHLTHLGRVETRTYNKQLADERGQILYLDGFLPKISIKSLRARIG</sequence>
<dbReference type="Proteomes" id="UP001350748">
    <property type="component" value="Unassembled WGS sequence"/>
</dbReference>
<comment type="caution">
    <text evidence="2">The sequence shown here is derived from an EMBL/GenBank/DDBJ whole genome shotgun (WGS) entry which is preliminary data.</text>
</comment>
<dbReference type="CDD" id="cd02440">
    <property type="entry name" value="AdoMet_MTases"/>
    <property type="match status" value="1"/>
</dbReference>
<dbReference type="EMBL" id="JAZHYN010000037">
    <property type="protein sequence ID" value="MEF3367301.1"/>
    <property type="molecule type" value="Genomic_DNA"/>
</dbReference>
<keyword evidence="2" id="KW-0489">Methyltransferase</keyword>
<gene>
    <name evidence="2" type="ORF">V3H18_12225</name>
</gene>
<dbReference type="EC" id="2.1.1.-" evidence="2"/>
<proteinExistence type="predicted"/>
<protein>
    <submittedName>
        <fullName evidence="2">Class I SAM-dependent methyltransferase</fullName>
        <ecNumber evidence="2">2.1.1.-</ecNumber>
    </submittedName>
</protein>
<dbReference type="InterPro" id="IPR025714">
    <property type="entry name" value="Methyltranfer_dom"/>
</dbReference>
<organism evidence="2 3">
    <name type="scientific">Methylocystis borbori</name>
    <dbReference type="NCBI Taxonomy" id="3118750"/>
    <lineage>
        <taxon>Bacteria</taxon>
        <taxon>Pseudomonadati</taxon>
        <taxon>Pseudomonadota</taxon>
        <taxon>Alphaproteobacteria</taxon>
        <taxon>Hyphomicrobiales</taxon>
        <taxon>Methylocystaceae</taxon>
        <taxon>Methylocystis</taxon>
    </lineage>
</organism>
<accession>A0ABU7XLD6</accession>
<dbReference type="RefSeq" id="WP_332082349.1">
    <property type="nucleotide sequence ID" value="NZ_JAZHYN010000037.1"/>
</dbReference>
<dbReference type="GO" id="GO:0008168">
    <property type="term" value="F:methyltransferase activity"/>
    <property type="evidence" value="ECO:0007669"/>
    <property type="project" value="UniProtKB-KW"/>
</dbReference>
<dbReference type="Gene3D" id="3.40.50.150">
    <property type="entry name" value="Vaccinia Virus protein VP39"/>
    <property type="match status" value="1"/>
</dbReference>
<reference evidence="2 3" key="1">
    <citation type="submission" date="2024-02" db="EMBL/GenBank/DDBJ databases">
        <authorList>
            <person name="Grouzdev D."/>
        </authorList>
    </citation>
    <scope>NUCLEOTIDE SEQUENCE [LARGE SCALE GENOMIC DNA]</scope>
    <source>
        <strain evidence="2 3">9N</strain>
    </source>
</reference>
<keyword evidence="3" id="KW-1185">Reference proteome</keyword>